<gene>
    <name evidence="3" type="ORF">PX52LOC_00557</name>
</gene>
<evidence type="ECO:0000313" key="3">
    <source>
        <dbReference type="EMBL" id="QEL13699.1"/>
    </source>
</evidence>
<feature type="transmembrane region" description="Helical" evidence="2">
    <location>
        <begin position="178"/>
        <end position="197"/>
    </location>
</feature>
<protein>
    <submittedName>
        <fullName evidence="3">Uncharacterized protein</fullName>
    </submittedName>
</protein>
<evidence type="ECO:0000256" key="2">
    <source>
        <dbReference type="SAM" id="Phobius"/>
    </source>
</evidence>
<organism evidence="3 4">
    <name type="scientific">Limnoglobus roseus</name>
    <dbReference type="NCBI Taxonomy" id="2598579"/>
    <lineage>
        <taxon>Bacteria</taxon>
        <taxon>Pseudomonadati</taxon>
        <taxon>Planctomycetota</taxon>
        <taxon>Planctomycetia</taxon>
        <taxon>Gemmatales</taxon>
        <taxon>Gemmataceae</taxon>
        <taxon>Limnoglobus</taxon>
    </lineage>
</organism>
<evidence type="ECO:0000256" key="1">
    <source>
        <dbReference type="SAM" id="MobiDB-lite"/>
    </source>
</evidence>
<sequence length="418" mass="45126">MGTTYTVTRTIKCWKRHECLDCGCEYRYQFERKIKGQGSSEAAALKAANKNVDKAVGTEVDVRPCPTCGRVQPDMVGQGKANGHSGIGLLTIPLAALVYTLGATYVLGGNLASIILAAILTGVALINLMIARGNPNRDRDANVAEAEKLLDAGTVETVAKGDDTKVEPAPAPMGLPHWLGIGFGLLAVLVALAPMIYQTINNLPFNVDTKPDVVSPGNEVKVYFPDSIDCVKSYWRGSAVAAVLNANELGGPVGLTASSNDSQWSNSIYAKNSEKHTHPSLWARVRIPSEARLTGKTLKVKVVMVVQYPSVNASDKFEPQQTTIAKDFAVTLAPIGAGQAYSRIWNGGVIVAGLLAAGSCFYLRSLNKQLQRTAIPPVIDPIEDEDEDQPGRPDNEDDEDDRPRRGKDDDRRRDRDED</sequence>
<feature type="transmembrane region" description="Helical" evidence="2">
    <location>
        <begin position="111"/>
        <end position="130"/>
    </location>
</feature>
<accession>A0A5C1A3P1</accession>
<dbReference type="EMBL" id="CP042425">
    <property type="protein sequence ID" value="QEL13699.1"/>
    <property type="molecule type" value="Genomic_DNA"/>
</dbReference>
<feature type="region of interest" description="Disordered" evidence="1">
    <location>
        <begin position="377"/>
        <end position="418"/>
    </location>
</feature>
<feature type="transmembrane region" description="Helical" evidence="2">
    <location>
        <begin position="87"/>
        <end position="105"/>
    </location>
</feature>
<keyword evidence="4" id="KW-1185">Reference proteome</keyword>
<dbReference type="KEGG" id="lrs:PX52LOC_00557"/>
<dbReference type="Proteomes" id="UP000324974">
    <property type="component" value="Chromosome"/>
</dbReference>
<proteinExistence type="predicted"/>
<name>A0A5C1A3P1_9BACT</name>
<keyword evidence="2" id="KW-1133">Transmembrane helix</keyword>
<dbReference type="RefSeq" id="WP_149108648.1">
    <property type="nucleotide sequence ID" value="NZ_CP042425.1"/>
</dbReference>
<keyword evidence="2" id="KW-0472">Membrane</keyword>
<evidence type="ECO:0000313" key="4">
    <source>
        <dbReference type="Proteomes" id="UP000324974"/>
    </source>
</evidence>
<dbReference type="OrthoDB" id="297658at2"/>
<dbReference type="AlphaFoldDB" id="A0A5C1A3P1"/>
<keyword evidence="2" id="KW-0812">Transmembrane</keyword>
<feature type="transmembrane region" description="Helical" evidence="2">
    <location>
        <begin position="344"/>
        <end position="363"/>
    </location>
</feature>
<reference evidence="4" key="1">
    <citation type="submission" date="2019-08" db="EMBL/GenBank/DDBJ databases">
        <title>Limnoglobus roseus gen. nov., sp. nov., a novel freshwater planctomycete with a giant genome from the family Gemmataceae.</title>
        <authorList>
            <person name="Kulichevskaya I.S."/>
            <person name="Naumoff D.G."/>
            <person name="Miroshnikov K."/>
            <person name="Ivanova A."/>
            <person name="Philippov D.A."/>
            <person name="Hakobyan A."/>
            <person name="Rijpstra I.C."/>
            <person name="Sinninghe Damste J.S."/>
            <person name="Liesack W."/>
            <person name="Dedysh S.N."/>
        </authorList>
    </citation>
    <scope>NUCLEOTIDE SEQUENCE [LARGE SCALE GENOMIC DNA]</scope>
    <source>
        <strain evidence="4">PX52</strain>
    </source>
</reference>
<feature type="compositionally biased region" description="Basic and acidic residues" evidence="1">
    <location>
        <begin position="401"/>
        <end position="418"/>
    </location>
</feature>